<dbReference type="VEuPathDB" id="TriTrypDB:TcIL3000_0_51870"/>
<dbReference type="Proteomes" id="UP000000702">
    <property type="component" value="Unassembled WGS sequence"/>
</dbReference>
<comment type="caution">
    <text evidence="1">The sequence shown here is derived from an EMBL/GenBank/DDBJ whole genome shotgun (WGS) entry which is preliminary data.</text>
</comment>
<protein>
    <submittedName>
        <fullName evidence="1">VSG-associated, congolense-specific ORF</fullName>
    </submittedName>
</protein>
<reference evidence="1 2" key="2">
    <citation type="journal article" date="2012" name="Proc. Natl. Acad. Sci. U.S.A.">
        <title>Antigenic diversity is generated by distinct evolutionary mechanisms in African trypanosome species.</title>
        <authorList>
            <person name="Jackson A.P."/>
            <person name="Berry A."/>
            <person name="Aslett M."/>
            <person name="Allison H.C."/>
            <person name="Burton P."/>
            <person name="Vavrova-Anderson J."/>
            <person name="Brown R."/>
            <person name="Browne H."/>
            <person name="Corton N."/>
            <person name="Hauser H."/>
            <person name="Gamble J."/>
            <person name="Gilderthorp R."/>
            <person name="Marcello L."/>
            <person name="McQuillan J."/>
            <person name="Otto T.D."/>
            <person name="Quail M.A."/>
            <person name="Sanders M.J."/>
            <person name="van Tonder A."/>
            <person name="Ginger M.L."/>
            <person name="Field M.C."/>
            <person name="Barry J.D."/>
            <person name="Hertz-Fowler C."/>
            <person name="Berriman M."/>
        </authorList>
    </citation>
    <scope>NUCLEOTIDE SEQUENCE [LARGE SCALE GENOMIC DNA]</scope>
    <source>
        <strain evidence="1 2">IL3000</strain>
    </source>
</reference>
<evidence type="ECO:0000313" key="1">
    <source>
        <dbReference type="EMBL" id="CCD14583.1"/>
    </source>
</evidence>
<reference evidence="2" key="1">
    <citation type="submission" date="2011-07" db="EMBL/GenBank/DDBJ databases">
        <title>Divergent evolution of antigenic variation in African trypanosomes.</title>
        <authorList>
            <person name="Jackson A.P."/>
            <person name="Berry A."/>
            <person name="Allison H.C."/>
            <person name="Burton P."/>
            <person name="Anderson J."/>
            <person name="Aslett M."/>
            <person name="Brown R."/>
            <person name="Corton N."/>
            <person name="Harris D."/>
            <person name="Hauser H."/>
            <person name="Gamble J."/>
            <person name="Gilderthorp R."/>
            <person name="McQuillan J."/>
            <person name="Quail M.A."/>
            <person name="Sanders M."/>
            <person name="Van Tonder A."/>
            <person name="Ginger M.L."/>
            <person name="Donelson J.E."/>
            <person name="Field M.C."/>
            <person name="Barry J.D."/>
            <person name="Berriman M."/>
            <person name="Hertz-Fowler C."/>
        </authorList>
    </citation>
    <scope>NUCLEOTIDE SEQUENCE [LARGE SCALE GENOMIC DNA]</scope>
    <source>
        <strain evidence="2">IL3000</strain>
    </source>
</reference>
<accession>F9WBF1</accession>
<gene>
    <name evidence="1" type="ORF">TCIL3000_0_51870</name>
</gene>
<keyword evidence="2" id="KW-1185">Reference proteome</keyword>
<sequence length="185" mass="21907">MSLYTITSPRTIPWSMERDVADVLLDGVTSPDRINLYWFLRPVCPGLTVDFVCFTLCDFVRNPRHCIPEANVCDALWQYLPYLLWKFRQSAAPLVKHFGPTETWKQWEWDSWNIYIDMDDTPLEAINEVIWRKCRRPPVPQYQPCQGSFWSTRQLRLSRCRILPWGTSFLFQFLPAYGLGFETCK</sequence>
<name>F9WBF1_TRYCI</name>
<evidence type="ECO:0000313" key="2">
    <source>
        <dbReference type="Proteomes" id="UP000000702"/>
    </source>
</evidence>
<organism evidence="1 2">
    <name type="scientific">Trypanosoma congolense (strain IL3000)</name>
    <dbReference type="NCBI Taxonomy" id="1068625"/>
    <lineage>
        <taxon>Eukaryota</taxon>
        <taxon>Discoba</taxon>
        <taxon>Euglenozoa</taxon>
        <taxon>Kinetoplastea</taxon>
        <taxon>Metakinetoplastina</taxon>
        <taxon>Trypanosomatida</taxon>
        <taxon>Trypanosomatidae</taxon>
        <taxon>Trypanosoma</taxon>
        <taxon>Nannomonas</taxon>
    </lineage>
</organism>
<feature type="non-terminal residue" evidence="1">
    <location>
        <position position="185"/>
    </location>
</feature>
<proteinExistence type="predicted"/>
<dbReference type="EMBL" id="CAEQ01001571">
    <property type="protein sequence ID" value="CCD14583.1"/>
    <property type="molecule type" value="Genomic_DNA"/>
</dbReference>
<dbReference type="AlphaFoldDB" id="F9WBF1"/>